<dbReference type="Gene3D" id="1.20.1600.10">
    <property type="entry name" value="Outer membrane efflux proteins (OEP)"/>
    <property type="match status" value="1"/>
</dbReference>
<comment type="similarity">
    <text evidence="1 2">Belongs to the outer membrane factor (OMF) (TC 1.B.17) family.</text>
</comment>
<dbReference type="NCBIfam" id="TIGR01845">
    <property type="entry name" value="outer_NodT"/>
    <property type="match status" value="1"/>
</dbReference>
<comment type="caution">
    <text evidence="3">The sequence shown here is derived from an EMBL/GenBank/DDBJ whole genome shotgun (WGS) entry which is preliminary data.</text>
</comment>
<dbReference type="Pfam" id="PF02321">
    <property type="entry name" value="OEP"/>
    <property type="match status" value="2"/>
</dbReference>
<keyword evidence="2" id="KW-1134">Transmembrane beta strand</keyword>
<keyword evidence="4" id="KW-1185">Reference proteome</keyword>
<dbReference type="Proteomes" id="UP001184150">
    <property type="component" value="Unassembled WGS sequence"/>
</dbReference>
<comment type="subcellular location">
    <subcellularLocation>
        <location evidence="2">Cell membrane</location>
        <topology evidence="2">Lipid-anchor</topology>
    </subcellularLocation>
</comment>
<keyword evidence="2" id="KW-0812">Transmembrane</keyword>
<proteinExistence type="inferred from homology"/>
<name>A0ABU1MPC2_9SPHN</name>
<gene>
    <name evidence="3" type="ORF">J2792_003083</name>
</gene>
<keyword evidence="2" id="KW-0472">Membrane</keyword>
<protein>
    <submittedName>
        <fullName evidence="3">NodT family efflux transporter outer membrane factor (OMF) lipoprotein</fullName>
    </submittedName>
</protein>
<dbReference type="InterPro" id="IPR010131">
    <property type="entry name" value="MdtP/NodT-like"/>
</dbReference>
<dbReference type="EMBL" id="JAVDRD010000008">
    <property type="protein sequence ID" value="MDR6512200.1"/>
    <property type="molecule type" value="Genomic_DNA"/>
</dbReference>
<evidence type="ECO:0000313" key="4">
    <source>
        <dbReference type="Proteomes" id="UP001184150"/>
    </source>
</evidence>
<dbReference type="SUPFAM" id="SSF56954">
    <property type="entry name" value="Outer membrane efflux proteins (OEP)"/>
    <property type="match status" value="1"/>
</dbReference>
<evidence type="ECO:0000256" key="2">
    <source>
        <dbReference type="RuleBase" id="RU362097"/>
    </source>
</evidence>
<dbReference type="PANTHER" id="PTHR30203">
    <property type="entry name" value="OUTER MEMBRANE CATION EFFLUX PROTEIN"/>
    <property type="match status" value="1"/>
</dbReference>
<keyword evidence="2" id="KW-0564">Palmitate</keyword>
<dbReference type="PANTHER" id="PTHR30203:SF33">
    <property type="entry name" value="BLR4455 PROTEIN"/>
    <property type="match status" value="1"/>
</dbReference>
<evidence type="ECO:0000256" key="1">
    <source>
        <dbReference type="ARBA" id="ARBA00007613"/>
    </source>
</evidence>
<dbReference type="InterPro" id="IPR003423">
    <property type="entry name" value="OMP_efflux"/>
</dbReference>
<sequence>MAFFPAALVAGCTVGPDFHRPAAPVATAYRAADDVAPAAGAAPQASLGEGPQAQWWRAFGSDALDQLVDQALAHNESLAASDATLAAAQAQWRAVLGRRAPQIDANSRAEQQQVNLAAFGFGASPALGLDGNPDFHLYSVGGGISYDLDLFGGLKRQAEQSGSLALAQQRQTEAAHLALAGQVVNQVLTIAAIRSQMAAQQALLSDDARNLDLMQKRQQGGEGTAVEVLSAQAQLAADRPALPALQQQLAQARATLATLLGMTPDTLGKTDFTLEQFALPAQVPVSLPSALVHKRPDILAAEAQLHAATAEIGVATARLYPNITLGATLEQGAPGLGDLTANAFRGYDLFAGLTAPIFHGGTLKAQREAAVARARAADHTYRQTVLTAFAQVAELLHALDNDAQGVAMQQDALAVADRARTLSRKSFDVGNSGVLQVIDSQRTWQRASTALVQARAQQFLNVARLYVATAGGWVTE</sequence>
<accession>A0ABU1MPC2</accession>
<organism evidence="3 4">
    <name type="scientific">Novosphingobium capsulatum</name>
    <dbReference type="NCBI Taxonomy" id="13688"/>
    <lineage>
        <taxon>Bacteria</taxon>
        <taxon>Pseudomonadati</taxon>
        <taxon>Pseudomonadota</taxon>
        <taxon>Alphaproteobacteria</taxon>
        <taxon>Sphingomonadales</taxon>
        <taxon>Sphingomonadaceae</taxon>
        <taxon>Novosphingobium</taxon>
    </lineage>
</organism>
<reference evidence="3 4" key="1">
    <citation type="submission" date="2023-07" db="EMBL/GenBank/DDBJ databases">
        <title>Sorghum-associated microbial communities from plants grown in Nebraska, USA.</title>
        <authorList>
            <person name="Schachtman D."/>
        </authorList>
    </citation>
    <scope>NUCLEOTIDE SEQUENCE [LARGE SCALE GENOMIC DNA]</scope>
    <source>
        <strain evidence="3 4">DS1027</strain>
    </source>
</reference>
<keyword evidence="2 3" id="KW-0449">Lipoprotein</keyword>
<evidence type="ECO:0000313" key="3">
    <source>
        <dbReference type="EMBL" id="MDR6512200.1"/>
    </source>
</evidence>